<name>A0A2N1PNM7_9BACT</name>
<organism evidence="5 6">
    <name type="scientific">Candidatus Wallbacteria bacterium HGW-Wallbacteria-1</name>
    <dbReference type="NCBI Taxonomy" id="2013854"/>
    <lineage>
        <taxon>Bacteria</taxon>
        <taxon>Candidatus Walliibacteriota</taxon>
    </lineage>
</organism>
<keyword evidence="1 3" id="KW-0732">Signal</keyword>
<dbReference type="Proteomes" id="UP000233256">
    <property type="component" value="Unassembled WGS sequence"/>
</dbReference>
<dbReference type="GO" id="GO:0004222">
    <property type="term" value="F:metalloendopeptidase activity"/>
    <property type="evidence" value="ECO:0007669"/>
    <property type="project" value="TreeGrafter"/>
</dbReference>
<evidence type="ECO:0000256" key="2">
    <source>
        <dbReference type="SAM" id="MobiDB-lite"/>
    </source>
</evidence>
<sequence>MKSIILLKQNHLISMLTVCFLLCLAVSPVTSQTLGGLDTEAAVSSEADNPEDDNENTVSDSKAEKIVPAEKPVNDGSWTGYVTSRSGVNARKSPWGTVTGRLEYNDEVMVSRSSGEWYEIVSDNGKCFVHSKYIARRMTQQEETVDKVKAFVAATSNFGGRPVKGGRISSPFGYRIHPIQKIKKLHKGIDFAVAGGTPILAMGPGKVIHAGWVNGYGYTVKVLHDNGLVTLYGHLKKGSLKVKVGQKVQSQQSMGAVNNSGASAGNHLHFEVHKNGKPINPASIQGVTL</sequence>
<feature type="chain" id="PRO_5014748458" description="M23ase beta-sheet core domain-containing protein" evidence="3">
    <location>
        <begin position="32"/>
        <end position="289"/>
    </location>
</feature>
<feature type="domain" description="M23ase beta-sheet core" evidence="4">
    <location>
        <begin position="185"/>
        <end position="281"/>
    </location>
</feature>
<dbReference type="Gene3D" id="2.30.30.40">
    <property type="entry name" value="SH3 Domains"/>
    <property type="match status" value="1"/>
</dbReference>
<dbReference type="SUPFAM" id="SSF51261">
    <property type="entry name" value="Duplicated hybrid motif"/>
    <property type="match status" value="1"/>
</dbReference>
<dbReference type="CDD" id="cd12797">
    <property type="entry name" value="M23_peptidase"/>
    <property type="match status" value="1"/>
</dbReference>
<evidence type="ECO:0000259" key="4">
    <source>
        <dbReference type="Pfam" id="PF01551"/>
    </source>
</evidence>
<dbReference type="PANTHER" id="PTHR21666">
    <property type="entry name" value="PEPTIDASE-RELATED"/>
    <property type="match status" value="1"/>
</dbReference>
<comment type="caution">
    <text evidence="5">The sequence shown here is derived from an EMBL/GenBank/DDBJ whole genome shotgun (WGS) entry which is preliminary data.</text>
</comment>
<protein>
    <recommendedName>
        <fullName evidence="4">M23ase beta-sheet core domain-containing protein</fullName>
    </recommendedName>
</protein>
<dbReference type="EMBL" id="PGXC01000010">
    <property type="protein sequence ID" value="PKK89920.1"/>
    <property type="molecule type" value="Genomic_DNA"/>
</dbReference>
<dbReference type="AlphaFoldDB" id="A0A2N1PNM7"/>
<dbReference type="PANTHER" id="PTHR21666:SF289">
    <property type="entry name" value="L-ALA--D-GLU ENDOPEPTIDASE"/>
    <property type="match status" value="1"/>
</dbReference>
<dbReference type="InterPro" id="IPR050570">
    <property type="entry name" value="Cell_wall_metabolism_enzyme"/>
</dbReference>
<proteinExistence type="predicted"/>
<evidence type="ECO:0000256" key="1">
    <source>
        <dbReference type="ARBA" id="ARBA00022729"/>
    </source>
</evidence>
<dbReference type="Gene3D" id="2.70.70.10">
    <property type="entry name" value="Glucose Permease (Domain IIA)"/>
    <property type="match status" value="1"/>
</dbReference>
<reference evidence="5 6" key="1">
    <citation type="journal article" date="2017" name="ISME J.">
        <title>Potential for microbial H2 and metal transformations associated with novel bacteria and archaea in deep terrestrial subsurface sediments.</title>
        <authorList>
            <person name="Hernsdorf A.W."/>
            <person name="Amano Y."/>
            <person name="Miyakawa K."/>
            <person name="Ise K."/>
            <person name="Suzuki Y."/>
            <person name="Anantharaman K."/>
            <person name="Probst A."/>
            <person name="Burstein D."/>
            <person name="Thomas B.C."/>
            <person name="Banfield J.F."/>
        </authorList>
    </citation>
    <scope>NUCLEOTIDE SEQUENCE [LARGE SCALE GENOMIC DNA]</scope>
    <source>
        <strain evidence="5">HGW-Wallbacteria-1</strain>
    </source>
</reference>
<dbReference type="InterPro" id="IPR016047">
    <property type="entry name" value="M23ase_b-sheet_dom"/>
</dbReference>
<evidence type="ECO:0000313" key="5">
    <source>
        <dbReference type="EMBL" id="PKK89920.1"/>
    </source>
</evidence>
<gene>
    <name evidence="5" type="ORF">CVV64_12270</name>
</gene>
<dbReference type="Pfam" id="PF01551">
    <property type="entry name" value="Peptidase_M23"/>
    <property type="match status" value="1"/>
</dbReference>
<evidence type="ECO:0000313" key="6">
    <source>
        <dbReference type="Proteomes" id="UP000233256"/>
    </source>
</evidence>
<feature type="signal peptide" evidence="3">
    <location>
        <begin position="1"/>
        <end position="31"/>
    </location>
</feature>
<accession>A0A2N1PNM7</accession>
<dbReference type="InterPro" id="IPR011055">
    <property type="entry name" value="Dup_hybrid_motif"/>
</dbReference>
<evidence type="ECO:0000256" key="3">
    <source>
        <dbReference type="SAM" id="SignalP"/>
    </source>
</evidence>
<feature type="region of interest" description="Disordered" evidence="2">
    <location>
        <begin position="42"/>
        <end position="62"/>
    </location>
</feature>